<dbReference type="PANTHER" id="PTHR22767:SF3">
    <property type="entry name" value="N-ALPHA-ACETYLTRANSFERASE 25, NATB AUXILIARY SUBUNIT"/>
    <property type="match status" value="1"/>
</dbReference>
<dbReference type="Proteomes" id="UP000230750">
    <property type="component" value="Unassembled WGS sequence"/>
</dbReference>
<dbReference type="AlphaFoldDB" id="A0A2G8KZI8"/>
<organism evidence="3 4">
    <name type="scientific">Stichopus japonicus</name>
    <name type="common">Sea cucumber</name>
    <dbReference type="NCBI Taxonomy" id="307972"/>
    <lineage>
        <taxon>Eukaryota</taxon>
        <taxon>Metazoa</taxon>
        <taxon>Echinodermata</taxon>
        <taxon>Eleutherozoa</taxon>
        <taxon>Echinozoa</taxon>
        <taxon>Holothuroidea</taxon>
        <taxon>Aspidochirotacea</taxon>
        <taxon>Aspidochirotida</taxon>
        <taxon>Stichopodidae</taxon>
        <taxon>Apostichopus</taxon>
    </lineage>
</organism>
<feature type="region of interest" description="Disordered" evidence="2">
    <location>
        <begin position="35"/>
        <end position="68"/>
    </location>
</feature>
<name>A0A2G8KZI8_STIJA</name>
<dbReference type="InterPro" id="IPR019183">
    <property type="entry name" value="NAA25_NatB_aux_su"/>
</dbReference>
<proteinExistence type="inferred from homology"/>
<protein>
    <submittedName>
        <fullName evidence="3">Putative N-alpha-acetyltransferase 25, NatB auxiliary subunit-like</fullName>
    </submittedName>
</protein>
<feature type="compositionally biased region" description="Basic and acidic residues" evidence="2">
    <location>
        <begin position="48"/>
        <end position="62"/>
    </location>
</feature>
<comment type="caution">
    <text evidence="3">The sequence shown here is derived from an EMBL/GenBank/DDBJ whole genome shotgun (WGS) entry which is preliminary data.</text>
</comment>
<gene>
    <name evidence="3" type="ORF">BSL78_09664</name>
</gene>
<comment type="similarity">
    <text evidence="1">Belongs to the MDM20/NAA25 family.</text>
</comment>
<sequence>MGQAYQAFREMLIKSPDNWLYYTRYLTSGFKLRENGWKPPDTGSEENATSHEDCNNTNKEESQTTDYDLPEMAAFISERIANEEEKVREKTGKALRGPYLAQLELLLRLSTQGKLEEGPQAGSIEDVLVRYFGLFADKTCCFSDLTPYLYMVPELERRSCLQRMEELVELKVNDGAMVYATSVKQLQRHLTSLKISRFYGFHDALSSEEKGNLASELIKRYKEGLSFGKGLLDTDLQYSDEYLLMAVHLLVDVWHDTEDESVLWRCLILLKIGHKHSQSSHHIKLLLMRFYCMAGVFTTVPSLYDGLDIKHMQQDTLGYNALKYAKSLGQLSSAGQFYNSTLRFFISGRREVTEYMIASYRFGTYEKIPEFLNFSTKIKHSLHFAHTAIEKKLLDILKESEKEGKSFTEFVRNMEIDPSQGTAEWDKVTDQRDLNIMVSWNPPHRQMSADDKAVSLRQETSWVKLRDYLLRLLAVSIDLQPSAHALTESQNNREKNVVDNKGDNYNAKRVGNPCCKTLRTFCKLFPIQGPPTPLTIEYLDGNLGTVMALSFHLVQESYKINEAVADESSQTIQDSFCKHCEKLKNTLQ</sequence>
<keyword evidence="4" id="KW-1185">Reference proteome</keyword>
<feature type="non-terminal residue" evidence="3">
    <location>
        <position position="588"/>
    </location>
</feature>
<dbReference type="STRING" id="307972.A0A2G8KZI8"/>
<reference evidence="3 4" key="1">
    <citation type="journal article" date="2017" name="PLoS Biol.">
        <title>The sea cucumber genome provides insights into morphological evolution and visceral regeneration.</title>
        <authorList>
            <person name="Zhang X."/>
            <person name="Sun L."/>
            <person name="Yuan J."/>
            <person name="Sun Y."/>
            <person name="Gao Y."/>
            <person name="Zhang L."/>
            <person name="Li S."/>
            <person name="Dai H."/>
            <person name="Hamel J.F."/>
            <person name="Liu C."/>
            <person name="Yu Y."/>
            <person name="Liu S."/>
            <person name="Lin W."/>
            <person name="Guo K."/>
            <person name="Jin S."/>
            <person name="Xu P."/>
            <person name="Storey K.B."/>
            <person name="Huan P."/>
            <person name="Zhang T."/>
            <person name="Zhou Y."/>
            <person name="Zhang J."/>
            <person name="Lin C."/>
            <person name="Li X."/>
            <person name="Xing L."/>
            <person name="Huo D."/>
            <person name="Sun M."/>
            <person name="Wang L."/>
            <person name="Mercier A."/>
            <person name="Li F."/>
            <person name="Yang H."/>
            <person name="Xiang J."/>
        </authorList>
    </citation>
    <scope>NUCLEOTIDE SEQUENCE [LARGE SCALE GENOMIC DNA]</scope>
    <source>
        <strain evidence="3">Shaxun</strain>
        <tissue evidence="3">Muscle</tissue>
    </source>
</reference>
<dbReference type="EMBL" id="MRZV01000287">
    <property type="protein sequence ID" value="PIK53434.1"/>
    <property type="molecule type" value="Genomic_DNA"/>
</dbReference>
<dbReference type="PANTHER" id="PTHR22767">
    <property type="entry name" value="N-TERMINAL ACETYLTRANSFERASE-RELATED"/>
    <property type="match status" value="1"/>
</dbReference>
<evidence type="ECO:0000313" key="3">
    <source>
        <dbReference type="EMBL" id="PIK53434.1"/>
    </source>
</evidence>
<evidence type="ECO:0000256" key="1">
    <source>
        <dbReference type="ARBA" id="ARBA00006298"/>
    </source>
</evidence>
<keyword evidence="3" id="KW-0808">Transferase</keyword>
<dbReference type="GO" id="GO:0031416">
    <property type="term" value="C:NatB complex"/>
    <property type="evidence" value="ECO:0007669"/>
    <property type="project" value="TreeGrafter"/>
</dbReference>
<dbReference type="OrthoDB" id="1874341at2759"/>
<dbReference type="Pfam" id="PF09797">
    <property type="entry name" value="NatB_MDM20"/>
    <property type="match status" value="1"/>
</dbReference>
<accession>A0A2G8KZI8</accession>
<dbReference type="GO" id="GO:0016740">
    <property type="term" value="F:transferase activity"/>
    <property type="evidence" value="ECO:0007669"/>
    <property type="project" value="UniProtKB-KW"/>
</dbReference>
<evidence type="ECO:0000256" key="2">
    <source>
        <dbReference type="SAM" id="MobiDB-lite"/>
    </source>
</evidence>
<evidence type="ECO:0000313" key="4">
    <source>
        <dbReference type="Proteomes" id="UP000230750"/>
    </source>
</evidence>